<dbReference type="EMBL" id="BOML01000038">
    <property type="protein sequence ID" value="GIE03392.1"/>
    <property type="molecule type" value="Genomic_DNA"/>
</dbReference>
<evidence type="ECO:0000313" key="1">
    <source>
        <dbReference type="EMBL" id="GIE03392.1"/>
    </source>
</evidence>
<keyword evidence="2" id="KW-1185">Reference proteome</keyword>
<sequence>MSARHWHGYFWTGASAELKDDSTRRPGAAGSPERQPFVRSTVPPLQTGYYLLRSPEAGHTWTDPDETIAWLAATYQRHPPHDRDSQAPAYVGLDQRKVTSRDGLVNGVDACWQYYTAGMGQVVLVAICCPHSHLPDLDCPMPPHP</sequence>
<organism evidence="1 2">
    <name type="scientific">Paractinoplanes durhamensis</name>
    <dbReference type="NCBI Taxonomy" id="113563"/>
    <lineage>
        <taxon>Bacteria</taxon>
        <taxon>Bacillati</taxon>
        <taxon>Actinomycetota</taxon>
        <taxon>Actinomycetes</taxon>
        <taxon>Micromonosporales</taxon>
        <taxon>Micromonosporaceae</taxon>
        <taxon>Paractinoplanes</taxon>
    </lineage>
</organism>
<accession>A0ABQ3Z0P2</accession>
<comment type="caution">
    <text evidence="1">The sequence shown here is derived from an EMBL/GenBank/DDBJ whole genome shotgun (WGS) entry which is preliminary data.</text>
</comment>
<protein>
    <submittedName>
        <fullName evidence="1">Uncharacterized protein</fullName>
    </submittedName>
</protein>
<evidence type="ECO:0000313" key="2">
    <source>
        <dbReference type="Proteomes" id="UP000637628"/>
    </source>
</evidence>
<reference evidence="1 2" key="1">
    <citation type="submission" date="2021-01" db="EMBL/GenBank/DDBJ databases">
        <title>Whole genome shotgun sequence of Actinoplanes durhamensis NBRC 14914.</title>
        <authorList>
            <person name="Komaki H."/>
            <person name="Tamura T."/>
        </authorList>
    </citation>
    <scope>NUCLEOTIDE SEQUENCE [LARGE SCALE GENOMIC DNA]</scope>
    <source>
        <strain evidence="1 2">NBRC 14914</strain>
    </source>
</reference>
<proteinExistence type="predicted"/>
<gene>
    <name evidence="1" type="ORF">Adu01nite_47420</name>
</gene>
<dbReference type="RefSeq" id="WP_203729253.1">
    <property type="nucleotide sequence ID" value="NZ_BAAATX010000006.1"/>
</dbReference>
<name>A0ABQ3Z0P2_9ACTN</name>
<dbReference type="Proteomes" id="UP000637628">
    <property type="component" value="Unassembled WGS sequence"/>
</dbReference>